<dbReference type="STRING" id="1079994.SAMN04488565_0942"/>
<accession>A0A1H0YK31</accession>
<gene>
    <name evidence="1" type="ORF">SAMN04488565_0942</name>
</gene>
<organism evidence="1 2">
    <name type="scientific">Leucobacter chromiiresistens</name>
    <dbReference type="NCBI Taxonomy" id="1079994"/>
    <lineage>
        <taxon>Bacteria</taxon>
        <taxon>Bacillati</taxon>
        <taxon>Actinomycetota</taxon>
        <taxon>Actinomycetes</taxon>
        <taxon>Micrococcales</taxon>
        <taxon>Microbacteriaceae</taxon>
        <taxon>Leucobacter</taxon>
    </lineage>
</organism>
<dbReference type="AlphaFoldDB" id="A0A1H0YK31"/>
<dbReference type="RefSeq" id="WP_010155264.1">
    <property type="nucleotide sequence ID" value="NZ_FNKB01000001.1"/>
</dbReference>
<evidence type="ECO:0000313" key="2">
    <source>
        <dbReference type="Proteomes" id="UP000182690"/>
    </source>
</evidence>
<dbReference type="OrthoDB" id="4989986at2"/>
<dbReference type="EMBL" id="FNKB01000001">
    <property type="protein sequence ID" value="SDQ15438.1"/>
    <property type="molecule type" value="Genomic_DNA"/>
</dbReference>
<name>A0A1H0YK31_9MICO</name>
<evidence type="ECO:0000313" key="1">
    <source>
        <dbReference type="EMBL" id="SDQ15438.1"/>
    </source>
</evidence>
<protein>
    <submittedName>
        <fullName evidence="1">Uncharacterized protein</fullName>
    </submittedName>
</protein>
<sequence>MAKVEKFSNWRTRAIFTEIADSGVDAFETAEGAAFIEQLHAYQVAQLREAARDWGYAISAEETVQIIIANLLSTRKNPERCPARYIAAAAEPWAYFHTTAIGWLQKEWGIRGAPLEHVGYAEYTNLCTTDGDAHGLTPLEDVVDLTFGIVAQVIDSRHHSAVRELLYWIAANPPQRLSYDVDDRVAAHRLCPSLSIEQVIAVIKIARGSRPNTAATSLMGQFLLDDSFRVSESGSHYRALTSFKNAFRAGETGSRMLTDWV</sequence>
<dbReference type="Proteomes" id="UP000182690">
    <property type="component" value="Unassembled WGS sequence"/>
</dbReference>
<reference evidence="1 2" key="1">
    <citation type="submission" date="2016-10" db="EMBL/GenBank/DDBJ databases">
        <authorList>
            <person name="de Groot N.N."/>
        </authorList>
    </citation>
    <scope>NUCLEOTIDE SEQUENCE [LARGE SCALE GENOMIC DNA]</scope>
    <source>
        <strain evidence="1 2">DSM 22788</strain>
    </source>
</reference>
<proteinExistence type="predicted"/>